<gene>
    <name evidence="6" type="ORF">BCR33DRAFT_675403</name>
</gene>
<keyword evidence="2" id="KW-0677">Repeat</keyword>
<comment type="similarity">
    <text evidence="1">Belongs to the CAND family.</text>
</comment>
<dbReference type="Pfam" id="PF08623">
    <property type="entry name" value="TIP120"/>
    <property type="match status" value="1"/>
</dbReference>
<accession>A0A1Y2CZK3</accession>
<evidence type="ECO:0000259" key="5">
    <source>
        <dbReference type="Pfam" id="PF08623"/>
    </source>
</evidence>
<proteinExistence type="inferred from homology"/>
<dbReference type="InterPro" id="IPR013932">
    <property type="entry name" value="TATA-bd_TIP120"/>
</dbReference>
<dbReference type="OrthoDB" id="6260732at2759"/>
<reference evidence="6 7" key="1">
    <citation type="submission" date="2016-07" db="EMBL/GenBank/DDBJ databases">
        <title>Pervasive Adenine N6-methylation of Active Genes in Fungi.</title>
        <authorList>
            <consortium name="DOE Joint Genome Institute"/>
            <person name="Mondo S.J."/>
            <person name="Dannebaum R.O."/>
            <person name="Kuo R.C."/>
            <person name="Labutti K."/>
            <person name="Haridas S."/>
            <person name="Kuo A."/>
            <person name="Salamov A."/>
            <person name="Ahrendt S.R."/>
            <person name="Lipzen A."/>
            <person name="Sullivan W."/>
            <person name="Andreopoulos W.B."/>
            <person name="Clum A."/>
            <person name="Lindquist E."/>
            <person name="Daum C."/>
            <person name="Ramamoorthy G.K."/>
            <person name="Gryganskyi A."/>
            <person name="Culley D."/>
            <person name="Magnuson J.K."/>
            <person name="James T.Y."/>
            <person name="O'Malley M.A."/>
            <person name="Stajich J.E."/>
            <person name="Spatafora J.W."/>
            <person name="Visel A."/>
            <person name="Grigoriev I.V."/>
        </authorList>
    </citation>
    <scope>NUCLEOTIDE SEQUENCE [LARGE SCALE GENOMIC DNA]</scope>
    <source>
        <strain evidence="6 7">JEL800</strain>
    </source>
</reference>
<name>A0A1Y2CZK3_9FUNG</name>
<dbReference type="EMBL" id="MCGO01000003">
    <property type="protein sequence ID" value="ORY52430.1"/>
    <property type="molecule type" value="Genomic_DNA"/>
</dbReference>
<keyword evidence="3" id="KW-0833">Ubl conjugation pathway</keyword>
<sequence length="1320" mass="143193">MSSAYVIAALLEKLNNADSDFRYMAMADLSTELQKDSVSFDEVTEKKIVAAIIRSLDDKNGEVQNLAVKTLAPLVRKSREQNIQEIVDQLCNLLVQKKDELKDIAAIGLKTVVLEVPVNSQVSKNVVKRLVPKLIALLSNSNAVQLDTIDILSDVLIRFGGILTEATNAADPTKPASSLIRQIQDVLFPYLSNPRPAIRKRAVAAFGNLVVHTSDELFDALIRKCVTEMGEKEGAEDFDRLKTFVGLVATLARYSSRRLGKYIEQLLPLLSQYVAHDDDELREACFQTFEAFVLRCPTEITPFLPSITSLSLEYMTHDPNYDDGEDDEEMETEGDEDEDDEMDEDEDEDDDEGGYSDDEDMSWKVRRSSVKALASIISTRNELVASFFDNIAPTLVKRFKEREESVRVEILNTFTSLIRQVGATSSGITLKKKGAKAALTADDPTLLLQKLVTRLSKNLSKELNGKSVQTRQSGFVLLKELVSVLHGGLDDTIALFVASIEASLASGNTSSSGKGPKPINNLNLKIEVLEFLKVALTLHNADVFTKHFAKLVPPVLAAINGKFYKVTSDALVVAVELVKAIRPIPAVEASLDTMEVTVPAPKAPKAGEHILNIYKAVLDRVKVADLDIEVKERSIIALSTLIAQTNDFLPASEITATVLPLLVERLRNELTRLVSVRAFKTICDSPLVGIHDGALDFSALIDSSIAPDLASFLRKANRQLRLTTLTTLAALFTKFGSKLSPATADLTLNEVQPVIAEADMNLFPLTLELIAVILSVENDSIKQAALLVAKASVANNIVNVIVQAPHLAVSGSHGSAALVQFWGTIVRIGGEPVFNEMVQLLVKVVDGGAVVSKQSYRPVAQSIGALIVEAKAMGSLNQYVSQLAGTGSNENHLYLSLNIVGVVGRSIDLSTSHPNLPATLLNLFAHESEEIKHAAAFALGNIALGNLDHYMPIIIQTLREGGKRRYLVLVSLKEVIARSSSTGLKGSNTVSALAPFAKDLWALLFESTEQAKEEATRNVIAECLGKLSMSNPQVYLPELVTGLKSNSAAVRATIVMAIRYTFTDVHSAASAVFDEALSGVIVEFLRLLTDSDLNVRHIALATLNSAAHNKPYLITESLGELLPLLYQETIVKEELIHIVVMGPFKHKVDDGLDARKSAYECMHTLLERCLARIEIFAFLDRVVAGLGDAAQEIKMLNHTILQRVVTLSPAALLSRLDAMVPVLKEALSAVPKANAVKQEIEKVNELVRSAIRAVLVVGKGLLASTAASEGGVIGGGSCPVFDEFFKEITAPGHALAEVVKSVSVEVDAQPSSRSNAMDLS</sequence>
<evidence type="ECO:0000313" key="7">
    <source>
        <dbReference type="Proteomes" id="UP000193642"/>
    </source>
</evidence>
<evidence type="ECO:0000256" key="3">
    <source>
        <dbReference type="ARBA" id="ARBA00022786"/>
    </source>
</evidence>
<comment type="caution">
    <text evidence="6">The sequence shown here is derived from an EMBL/GenBank/DDBJ whole genome shotgun (WGS) entry which is preliminary data.</text>
</comment>
<evidence type="ECO:0000256" key="2">
    <source>
        <dbReference type="ARBA" id="ARBA00022737"/>
    </source>
</evidence>
<feature type="region of interest" description="Disordered" evidence="4">
    <location>
        <begin position="315"/>
        <end position="360"/>
    </location>
</feature>
<dbReference type="Proteomes" id="UP000193642">
    <property type="component" value="Unassembled WGS sequence"/>
</dbReference>
<evidence type="ECO:0000256" key="4">
    <source>
        <dbReference type="SAM" id="MobiDB-lite"/>
    </source>
</evidence>
<evidence type="ECO:0000256" key="1">
    <source>
        <dbReference type="ARBA" id="ARBA00007657"/>
    </source>
</evidence>
<feature type="domain" description="TATA-binding protein interacting (TIP20)" evidence="5">
    <location>
        <begin position="1113"/>
        <end position="1287"/>
    </location>
</feature>
<dbReference type="GO" id="GO:0010265">
    <property type="term" value="P:SCF complex assembly"/>
    <property type="evidence" value="ECO:0007669"/>
    <property type="project" value="InterPro"/>
</dbReference>
<dbReference type="InterPro" id="IPR039852">
    <property type="entry name" value="CAND1/CAND2"/>
</dbReference>
<dbReference type="InterPro" id="IPR016024">
    <property type="entry name" value="ARM-type_fold"/>
</dbReference>
<dbReference type="PANTHER" id="PTHR12696">
    <property type="entry name" value="TIP120"/>
    <property type="match status" value="1"/>
</dbReference>
<dbReference type="Pfam" id="PF25782">
    <property type="entry name" value="TPR_CAND1"/>
    <property type="match status" value="1"/>
</dbReference>
<organism evidence="6 7">
    <name type="scientific">Rhizoclosmatium globosum</name>
    <dbReference type="NCBI Taxonomy" id="329046"/>
    <lineage>
        <taxon>Eukaryota</taxon>
        <taxon>Fungi</taxon>
        <taxon>Fungi incertae sedis</taxon>
        <taxon>Chytridiomycota</taxon>
        <taxon>Chytridiomycota incertae sedis</taxon>
        <taxon>Chytridiomycetes</taxon>
        <taxon>Chytridiales</taxon>
        <taxon>Chytriomycetaceae</taxon>
        <taxon>Rhizoclosmatium</taxon>
    </lineage>
</organism>
<feature type="compositionally biased region" description="Acidic residues" evidence="4">
    <location>
        <begin position="321"/>
        <end position="360"/>
    </location>
</feature>
<dbReference type="InterPro" id="IPR011989">
    <property type="entry name" value="ARM-like"/>
</dbReference>
<dbReference type="STRING" id="329046.A0A1Y2CZK3"/>
<dbReference type="SUPFAM" id="SSF48371">
    <property type="entry name" value="ARM repeat"/>
    <property type="match status" value="1"/>
</dbReference>
<protein>
    <submittedName>
        <fullName evidence="6">ARM repeat-containing protein</fullName>
    </submittedName>
</protein>
<evidence type="ECO:0000313" key="6">
    <source>
        <dbReference type="EMBL" id="ORY52430.1"/>
    </source>
</evidence>
<keyword evidence="7" id="KW-1185">Reference proteome</keyword>
<dbReference type="Gene3D" id="1.25.10.10">
    <property type="entry name" value="Leucine-rich Repeat Variant"/>
    <property type="match status" value="1"/>
</dbReference>